<dbReference type="GO" id="GO:0030163">
    <property type="term" value="P:protein catabolic process"/>
    <property type="evidence" value="ECO:0007669"/>
    <property type="project" value="TreeGrafter"/>
</dbReference>
<comment type="caution">
    <text evidence="2">The sequence shown here is derived from an EMBL/GenBank/DDBJ whole genome shotgun (WGS) entry which is preliminary data.</text>
</comment>
<dbReference type="PROSITE" id="PS50263">
    <property type="entry name" value="CN_HYDROLASE"/>
    <property type="match status" value="1"/>
</dbReference>
<dbReference type="SUPFAM" id="SSF56317">
    <property type="entry name" value="Carbon-nitrogen hydrolase"/>
    <property type="match status" value="1"/>
</dbReference>
<keyword evidence="3" id="KW-1185">Reference proteome</keyword>
<proteinExistence type="predicted"/>
<evidence type="ECO:0000313" key="3">
    <source>
        <dbReference type="Proteomes" id="UP000772434"/>
    </source>
</evidence>
<dbReference type="InterPro" id="IPR003010">
    <property type="entry name" value="C-N_Hydrolase"/>
</dbReference>
<dbReference type="Gene3D" id="3.60.110.10">
    <property type="entry name" value="Carbon-nitrogen hydrolase"/>
    <property type="match status" value="1"/>
</dbReference>
<organism evidence="2 3">
    <name type="scientific">Rhodocollybia butyracea</name>
    <dbReference type="NCBI Taxonomy" id="206335"/>
    <lineage>
        <taxon>Eukaryota</taxon>
        <taxon>Fungi</taxon>
        <taxon>Dikarya</taxon>
        <taxon>Basidiomycota</taxon>
        <taxon>Agaricomycotina</taxon>
        <taxon>Agaricomycetes</taxon>
        <taxon>Agaricomycetidae</taxon>
        <taxon>Agaricales</taxon>
        <taxon>Marasmiineae</taxon>
        <taxon>Omphalotaceae</taxon>
        <taxon>Rhodocollybia</taxon>
    </lineage>
</organism>
<sequence>MYPKNGPRIAVVQFSPKFGQVEANLIRAKEICSGIKPRSVDLVCFPEMILSGYVFEDSTEILPYLEYPRTGPTSQMCADIAQRLQCYVVAGYPERLVDSDETRNRDIGANSAVLYGPSGEWIGNHRKINLFPTDRSWAKAGVGFQTFQLPPPIGRLSLGICMDLNAHPPADWQMRGPPHEIADYVLEQDVEILIFLNAWLDSEVYGYENEGIGGGVVDWTTVDFWAARLNPLWEKDSVDSGNGDKVTSVVVCNRTGKEKGRLFAGSSTCFNMRRGSGKPEVLDVMGRREEGFRIMYRA</sequence>
<dbReference type="Pfam" id="PF00795">
    <property type="entry name" value="CN_hydrolase"/>
    <property type="match status" value="1"/>
</dbReference>
<gene>
    <name evidence="2" type="ORF">BDP27DRAFT_1285849</name>
</gene>
<dbReference type="GO" id="GO:0008418">
    <property type="term" value="F:protein-N-terminal asparagine amidohydrolase activity"/>
    <property type="evidence" value="ECO:0007669"/>
    <property type="project" value="InterPro"/>
</dbReference>
<dbReference type="PANTHER" id="PTHR11750:SF26">
    <property type="entry name" value="PROTEIN N-TERMINAL AMIDASE"/>
    <property type="match status" value="1"/>
</dbReference>
<feature type="domain" description="CN hydrolase" evidence="1">
    <location>
        <begin position="7"/>
        <end position="298"/>
    </location>
</feature>
<reference evidence="2" key="1">
    <citation type="submission" date="2020-11" db="EMBL/GenBank/DDBJ databases">
        <authorList>
            <consortium name="DOE Joint Genome Institute"/>
            <person name="Ahrendt S."/>
            <person name="Riley R."/>
            <person name="Andreopoulos W."/>
            <person name="Labutti K."/>
            <person name="Pangilinan J."/>
            <person name="Ruiz-Duenas F.J."/>
            <person name="Barrasa J.M."/>
            <person name="Sanchez-Garcia M."/>
            <person name="Camarero S."/>
            <person name="Miyauchi S."/>
            <person name="Serrano A."/>
            <person name="Linde D."/>
            <person name="Babiker R."/>
            <person name="Drula E."/>
            <person name="Ayuso-Fernandez I."/>
            <person name="Pacheco R."/>
            <person name="Padilla G."/>
            <person name="Ferreira P."/>
            <person name="Barriuso J."/>
            <person name="Kellner H."/>
            <person name="Castanera R."/>
            <person name="Alfaro M."/>
            <person name="Ramirez L."/>
            <person name="Pisabarro A.G."/>
            <person name="Kuo A."/>
            <person name="Tritt A."/>
            <person name="Lipzen A."/>
            <person name="He G."/>
            <person name="Yan M."/>
            <person name="Ng V."/>
            <person name="Cullen D."/>
            <person name="Martin F."/>
            <person name="Rosso M.-N."/>
            <person name="Henrissat B."/>
            <person name="Hibbett D."/>
            <person name="Martinez A.T."/>
            <person name="Grigoriev I.V."/>
        </authorList>
    </citation>
    <scope>NUCLEOTIDE SEQUENCE</scope>
    <source>
        <strain evidence="2">AH 40177</strain>
    </source>
</reference>
<name>A0A9P5Q5T7_9AGAR</name>
<dbReference type="InterPro" id="IPR039703">
    <property type="entry name" value="Nta1"/>
</dbReference>
<evidence type="ECO:0000259" key="1">
    <source>
        <dbReference type="PROSITE" id="PS50263"/>
    </source>
</evidence>
<dbReference type="Proteomes" id="UP000772434">
    <property type="component" value="Unassembled WGS sequence"/>
</dbReference>
<dbReference type="OrthoDB" id="201515at2759"/>
<dbReference type="PANTHER" id="PTHR11750">
    <property type="entry name" value="PROTEIN N-TERMINAL AMIDASE"/>
    <property type="match status" value="1"/>
</dbReference>
<protein>
    <submittedName>
        <fullName evidence="2">Hydrolase</fullName>
    </submittedName>
</protein>
<evidence type="ECO:0000313" key="2">
    <source>
        <dbReference type="EMBL" id="KAF9075968.1"/>
    </source>
</evidence>
<dbReference type="InterPro" id="IPR036526">
    <property type="entry name" value="C-N_Hydrolase_sf"/>
</dbReference>
<accession>A0A9P5Q5T7</accession>
<dbReference type="GO" id="GO:0070773">
    <property type="term" value="F:protein-N-terminal glutamine amidohydrolase activity"/>
    <property type="evidence" value="ECO:0007669"/>
    <property type="project" value="InterPro"/>
</dbReference>
<dbReference type="AlphaFoldDB" id="A0A9P5Q5T7"/>
<dbReference type="EMBL" id="JADNRY010000008">
    <property type="protein sequence ID" value="KAF9075968.1"/>
    <property type="molecule type" value="Genomic_DNA"/>
</dbReference>
<keyword evidence="2" id="KW-0378">Hydrolase</keyword>